<dbReference type="EMBL" id="JAAAIN010004316">
    <property type="protein sequence ID" value="KAG0282133.1"/>
    <property type="molecule type" value="Genomic_DNA"/>
</dbReference>
<reference evidence="2" key="1">
    <citation type="journal article" date="2020" name="Fungal Divers.">
        <title>Resolving the Mortierellaceae phylogeny through synthesis of multi-gene phylogenetics and phylogenomics.</title>
        <authorList>
            <person name="Vandepol N."/>
            <person name="Liber J."/>
            <person name="Desiro A."/>
            <person name="Na H."/>
            <person name="Kennedy M."/>
            <person name="Barry K."/>
            <person name="Grigoriev I.V."/>
            <person name="Miller A.N."/>
            <person name="O'Donnell K."/>
            <person name="Stajich J.E."/>
            <person name="Bonito G."/>
        </authorList>
    </citation>
    <scope>NUCLEOTIDE SEQUENCE</scope>
    <source>
        <strain evidence="2">NVP60</strain>
    </source>
</reference>
<dbReference type="Proteomes" id="UP000823405">
    <property type="component" value="Unassembled WGS sequence"/>
</dbReference>
<proteinExistence type="predicted"/>
<evidence type="ECO:0000313" key="3">
    <source>
        <dbReference type="Proteomes" id="UP000823405"/>
    </source>
</evidence>
<feature type="compositionally biased region" description="Low complexity" evidence="1">
    <location>
        <begin position="1"/>
        <end position="17"/>
    </location>
</feature>
<sequence>MTPSFNLNSNGSASSSSYFTPQVSSGPNGVVSHSTTLSAASGRSHQRISSSSGPPVSATGATGVGAGSGAAGQRNIVGVLLPNGGGPDPDSAPQESMFLCLQDLFQRIQNHSKKTQFFTPTAFVAKVKKENGKEDLMS</sequence>
<name>A0A9P6QQH5_9FUNG</name>
<feature type="compositionally biased region" description="Low complexity" evidence="1">
    <location>
        <begin position="41"/>
        <end position="61"/>
    </location>
</feature>
<gene>
    <name evidence="2" type="ORF">BGZ97_009134</name>
</gene>
<protein>
    <submittedName>
        <fullName evidence="2">Uncharacterized protein</fullName>
    </submittedName>
</protein>
<keyword evidence="3" id="KW-1185">Reference proteome</keyword>
<dbReference type="AlphaFoldDB" id="A0A9P6QQH5"/>
<evidence type="ECO:0000256" key="1">
    <source>
        <dbReference type="SAM" id="MobiDB-lite"/>
    </source>
</evidence>
<organism evidence="2 3">
    <name type="scientific">Linnemannia gamsii</name>
    <dbReference type="NCBI Taxonomy" id="64522"/>
    <lineage>
        <taxon>Eukaryota</taxon>
        <taxon>Fungi</taxon>
        <taxon>Fungi incertae sedis</taxon>
        <taxon>Mucoromycota</taxon>
        <taxon>Mortierellomycotina</taxon>
        <taxon>Mortierellomycetes</taxon>
        <taxon>Mortierellales</taxon>
        <taxon>Mortierellaceae</taxon>
        <taxon>Linnemannia</taxon>
    </lineage>
</organism>
<evidence type="ECO:0000313" key="2">
    <source>
        <dbReference type="EMBL" id="KAG0282133.1"/>
    </source>
</evidence>
<accession>A0A9P6QQH5</accession>
<comment type="caution">
    <text evidence="2">The sequence shown here is derived from an EMBL/GenBank/DDBJ whole genome shotgun (WGS) entry which is preliminary data.</text>
</comment>
<feature type="compositionally biased region" description="Polar residues" evidence="1">
    <location>
        <begin position="18"/>
        <end position="39"/>
    </location>
</feature>
<feature type="region of interest" description="Disordered" evidence="1">
    <location>
        <begin position="1"/>
        <end position="69"/>
    </location>
</feature>